<feature type="region of interest" description="Disordered" evidence="1">
    <location>
        <begin position="114"/>
        <end position="146"/>
    </location>
</feature>
<gene>
    <name evidence="2" type="ORF">U0070_009226</name>
</gene>
<evidence type="ECO:0000313" key="2">
    <source>
        <dbReference type="EMBL" id="KAK7816701.1"/>
    </source>
</evidence>
<name>A0AAW0IR83_MYOGA</name>
<reference evidence="2 3" key="1">
    <citation type="journal article" date="2023" name="bioRxiv">
        <title>Conserved and derived expression patterns and positive selection on dental genes reveal complex evolutionary context of ever-growing rodent molars.</title>
        <authorList>
            <person name="Calamari Z.T."/>
            <person name="Song A."/>
            <person name="Cohen E."/>
            <person name="Akter M."/>
            <person name="Roy R.D."/>
            <person name="Hallikas O."/>
            <person name="Christensen M.M."/>
            <person name="Li P."/>
            <person name="Marangoni P."/>
            <person name="Jernvall J."/>
            <person name="Klein O.D."/>
        </authorList>
    </citation>
    <scope>NUCLEOTIDE SEQUENCE [LARGE SCALE GENOMIC DNA]</scope>
    <source>
        <strain evidence="2">V071</strain>
    </source>
</reference>
<accession>A0AAW0IR83</accession>
<dbReference type="Proteomes" id="UP001488838">
    <property type="component" value="Unassembled WGS sequence"/>
</dbReference>
<protein>
    <submittedName>
        <fullName evidence="2">Uncharacterized protein</fullName>
    </submittedName>
</protein>
<comment type="caution">
    <text evidence="2">The sequence shown here is derived from an EMBL/GenBank/DDBJ whole genome shotgun (WGS) entry which is preliminary data.</text>
</comment>
<sequence>MRKFTAYTSVSHRLAQTEAVPGHLSRPQGPRIGWDHFRYHANITTSLRNKSCSAPVSLKFAESKGALDWSGTPELGVACVAAISKLGRFRLEDCPTFKDGMGYVGYVGYVQPESSSKPGCDSLRHRALGQGSHSSGPSFKRGRVPGATVKGEDRLLQAVL</sequence>
<evidence type="ECO:0000256" key="1">
    <source>
        <dbReference type="SAM" id="MobiDB-lite"/>
    </source>
</evidence>
<proteinExistence type="predicted"/>
<dbReference type="EMBL" id="JBBHLL010000100">
    <property type="protein sequence ID" value="KAK7816701.1"/>
    <property type="molecule type" value="Genomic_DNA"/>
</dbReference>
<keyword evidence="3" id="KW-1185">Reference proteome</keyword>
<dbReference type="AlphaFoldDB" id="A0AAW0IR83"/>
<evidence type="ECO:0000313" key="3">
    <source>
        <dbReference type="Proteomes" id="UP001488838"/>
    </source>
</evidence>
<organism evidence="2 3">
    <name type="scientific">Myodes glareolus</name>
    <name type="common">Bank vole</name>
    <name type="synonym">Clethrionomys glareolus</name>
    <dbReference type="NCBI Taxonomy" id="447135"/>
    <lineage>
        <taxon>Eukaryota</taxon>
        <taxon>Metazoa</taxon>
        <taxon>Chordata</taxon>
        <taxon>Craniata</taxon>
        <taxon>Vertebrata</taxon>
        <taxon>Euteleostomi</taxon>
        <taxon>Mammalia</taxon>
        <taxon>Eutheria</taxon>
        <taxon>Euarchontoglires</taxon>
        <taxon>Glires</taxon>
        <taxon>Rodentia</taxon>
        <taxon>Myomorpha</taxon>
        <taxon>Muroidea</taxon>
        <taxon>Cricetidae</taxon>
        <taxon>Arvicolinae</taxon>
        <taxon>Myodes</taxon>
    </lineage>
</organism>